<dbReference type="AlphaFoldDB" id="A0A368XGF6"/>
<comment type="caution">
    <text evidence="13">The sequence shown here is derived from an EMBL/GenBank/DDBJ whole genome shotgun (WGS) entry which is preliminary data.</text>
</comment>
<evidence type="ECO:0000259" key="11">
    <source>
        <dbReference type="PROSITE" id="PS51198"/>
    </source>
</evidence>
<evidence type="ECO:0000256" key="9">
    <source>
        <dbReference type="ARBA" id="ARBA00048988"/>
    </source>
</evidence>
<dbReference type="Proteomes" id="UP000252884">
    <property type="component" value="Unassembled WGS sequence"/>
</dbReference>
<dbReference type="GO" id="GO:0005524">
    <property type="term" value="F:ATP binding"/>
    <property type="evidence" value="ECO:0007669"/>
    <property type="project" value="UniProtKB-UniRule"/>
</dbReference>
<comment type="catalytic activity">
    <reaction evidence="9">
        <text>ATP + H2O = ADP + phosphate + H(+)</text>
        <dbReference type="Rhea" id="RHEA:13065"/>
        <dbReference type="ChEBI" id="CHEBI:15377"/>
        <dbReference type="ChEBI" id="CHEBI:15378"/>
        <dbReference type="ChEBI" id="CHEBI:30616"/>
        <dbReference type="ChEBI" id="CHEBI:43474"/>
        <dbReference type="ChEBI" id="CHEBI:456216"/>
        <dbReference type="EC" id="5.6.2.4"/>
    </reaction>
</comment>
<comment type="catalytic activity">
    <reaction evidence="6">
        <text>Couples ATP hydrolysis with the unwinding of duplex DNA by translocating in the 3'-5' direction.</text>
        <dbReference type="EC" id="5.6.2.4"/>
    </reaction>
</comment>
<dbReference type="Gene3D" id="3.40.50.300">
    <property type="entry name" value="P-loop containing nucleotide triphosphate hydrolases"/>
    <property type="match status" value="3"/>
</dbReference>
<evidence type="ECO:0000256" key="10">
    <source>
        <dbReference type="PROSITE-ProRule" id="PRU00560"/>
    </source>
</evidence>
<dbReference type="CDD" id="cd17932">
    <property type="entry name" value="DEXQc_UvrD"/>
    <property type="match status" value="1"/>
</dbReference>
<dbReference type="GO" id="GO:0003677">
    <property type="term" value="F:DNA binding"/>
    <property type="evidence" value="ECO:0007669"/>
    <property type="project" value="InterPro"/>
</dbReference>
<feature type="binding site" evidence="10">
    <location>
        <begin position="34"/>
        <end position="41"/>
    </location>
    <ligand>
        <name>ATP</name>
        <dbReference type="ChEBI" id="CHEBI:30616"/>
    </ligand>
</feature>
<dbReference type="InterPro" id="IPR014016">
    <property type="entry name" value="UvrD-like_ATP-bd"/>
</dbReference>
<dbReference type="PANTHER" id="PTHR11070">
    <property type="entry name" value="UVRD / RECB / PCRA DNA HELICASE FAMILY MEMBER"/>
    <property type="match status" value="1"/>
</dbReference>
<evidence type="ECO:0000259" key="12">
    <source>
        <dbReference type="PROSITE" id="PS51217"/>
    </source>
</evidence>
<dbReference type="OrthoDB" id="384988at2"/>
<proteinExistence type="predicted"/>
<keyword evidence="3 10" id="KW-0347">Helicase</keyword>
<sequence>MIGVAAWMPSGGLTLEPNALRAVKETDRCLALTAGPGAGKTEMLAQRADFLLRTGACRYPQRILAISFKVDASRNLKERARERCGPDLVGRLDSHTFHAFAKRVIDRFRTVLTGTDALDADYRIGTPRIARRQILYEDLVPLAVQILTNCVVARNAIRQTYDHVFLDEFQDCTGQQYQLVRLAFRGTGAQLTAVGDTKQRIMGWAGALEGVFKTFAQDFDAGHLHLYQNFRSLPRLRRMQNAMVKVMDPQAAVSDATLIGNSGEVTVAPYADSQREAEGLAEKIRVWTDEEGVAASEIAVLISKQPELYADRLMAELARRGIAFRNEQVLQDLCAEPASRLVVDYLAVVMGNREPDAYSRLMGVLLSTGHEEGAAYAVHARWHRFIDEARERARRSRLNAAAMRETAVAFLTLMGRDALAALSADYEQGARLEEVIALTFDRIDELIRLGNDPLQAVSRFSEDSAVRIMTIHKSKGLEFDTVVMLGVEAQTYWSNVASERSAYFVGISRAKRRLLLTVSGRRHRPAGANRWDEARTPHAEFLDYAKAAL</sequence>
<dbReference type="PROSITE" id="PS51198">
    <property type="entry name" value="UVRD_HELICASE_ATP_BIND"/>
    <property type="match status" value="1"/>
</dbReference>
<dbReference type="EC" id="5.6.2.4" evidence="7"/>
<keyword evidence="2 10" id="KW-0378">Hydrolase</keyword>
<evidence type="ECO:0000256" key="4">
    <source>
        <dbReference type="ARBA" id="ARBA00022840"/>
    </source>
</evidence>
<dbReference type="GO" id="GO:0043138">
    <property type="term" value="F:3'-5' DNA helicase activity"/>
    <property type="evidence" value="ECO:0007669"/>
    <property type="project" value="UniProtKB-EC"/>
</dbReference>
<protein>
    <recommendedName>
        <fullName evidence="7">DNA 3'-5' helicase</fullName>
        <ecNumber evidence="7">5.6.2.4</ecNumber>
    </recommendedName>
    <alternativeName>
        <fullName evidence="8">DNA 3'-5' helicase II</fullName>
    </alternativeName>
</protein>
<name>A0A368XGF6_9BURK</name>
<evidence type="ECO:0000313" key="14">
    <source>
        <dbReference type="Proteomes" id="UP000252884"/>
    </source>
</evidence>
<reference evidence="13 14" key="1">
    <citation type="submission" date="2018-07" db="EMBL/GenBank/DDBJ databases">
        <title>Genomic Encyclopedia of Type Strains, Phase IV (KMG-IV): sequencing the most valuable type-strain genomes for metagenomic binning, comparative biology and taxonomic classification.</title>
        <authorList>
            <person name="Goeker M."/>
        </authorList>
    </citation>
    <scope>NUCLEOTIDE SEQUENCE [LARGE SCALE GENOMIC DNA]</scope>
    <source>
        <strain evidence="13 14">DSM 21634</strain>
    </source>
</reference>
<evidence type="ECO:0000256" key="2">
    <source>
        <dbReference type="ARBA" id="ARBA00022801"/>
    </source>
</evidence>
<evidence type="ECO:0000313" key="13">
    <source>
        <dbReference type="EMBL" id="RCW65094.1"/>
    </source>
</evidence>
<evidence type="ECO:0000256" key="3">
    <source>
        <dbReference type="ARBA" id="ARBA00022806"/>
    </source>
</evidence>
<feature type="domain" description="UvrD-like helicase C-terminal" evidence="12">
    <location>
        <begin position="234"/>
        <end position="476"/>
    </location>
</feature>
<evidence type="ECO:0000256" key="5">
    <source>
        <dbReference type="ARBA" id="ARBA00023235"/>
    </source>
</evidence>
<dbReference type="InterPro" id="IPR014017">
    <property type="entry name" value="DNA_helicase_UvrD-like_C"/>
</dbReference>
<dbReference type="InterPro" id="IPR000212">
    <property type="entry name" value="DNA_helicase_UvrD/REP"/>
</dbReference>
<evidence type="ECO:0000256" key="6">
    <source>
        <dbReference type="ARBA" id="ARBA00034617"/>
    </source>
</evidence>
<keyword evidence="4 10" id="KW-0067">ATP-binding</keyword>
<keyword evidence="5" id="KW-0413">Isomerase</keyword>
<dbReference type="EMBL" id="QPJK01000013">
    <property type="protein sequence ID" value="RCW65094.1"/>
    <property type="molecule type" value="Genomic_DNA"/>
</dbReference>
<gene>
    <name evidence="13" type="ORF">DES41_11318</name>
</gene>
<evidence type="ECO:0000256" key="7">
    <source>
        <dbReference type="ARBA" id="ARBA00034808"/>
    </source>
</evidence>
<feature type="domain" description="UvrD-like helicase ATP-binding" evidence="11">
    <location>
        <begin position="13"/>
        <end position="233"/>
    </location>
</feature>
<dbReference type="PANTHER" id="PTHR11070:SF2">
    <property type="entry name" value="ATP-DEPENDENT DNA HELICASE SRS2"/>
    <property type="match status" value="1"/>
</dbReference>
<organism evidence="13 14">
    <name type="scientific">Pseudorhodoferax soli</name>
    <dbReference type="NCBI Taxonomy" id="545864"/>
    <lineage>
        <taxon>Bacteria</taxon>
        <taxon>Pseudomonadati</taxon>
        <taxon>Pseudomonadota</taxon>
        <taxon>Betaproteobacteria</taxon>
        <taxon>Burkholderiales</taxon>
        <taxon>Comamonadaceae</taxon>
    </lineage>
</organism>
<dbReference type="SUPFAM" id="SSF52540">
    <property type="entry name" value="P-loop containing nucleoside triphosphate hydrolases"/>
    <property type="match status" value="1"/>
</dbReference>
<evidence type="ECO:0000256" key="1">
    <source>
        <dbReference type="ARBA" id="ARBA00022741"/>
    </source>
</evidence>
<dbReference type="Pfam" id="PF00580">
    <property type="entry name" value="UvrD-helicase"/>
    <property type="match status" value="2"/>
</dbReference>
<keyword evidence="1 10" id="KW-0547">Nucleotide-binding</keyword>
<evidence type="ECO:0000256" key="8">
    <source>
        <dbReference type="ARBA" id="ARBA00034923"/>
    </source>
</evidence>
<dbReference type="GO" id="GO:0016887">
    <property type="term" value="F:ATP hydrolysis activity"/>
    <property type="evidence" value="ECO:0007669"/>
    <property type="project" value="RHEA"/>
</dbReference>
<accession>A0A368XGF6</accession>
<dbReference type="InterPro" id="IPR027417">
    <property type="entry name" value="P-loop_NTPase"/>
</dbReference>
<dbReference type="PROSITE" id="PS51217">
    <property type="entry name" value="UVRD_HELICASE_CTER"/>
    <property type="match status" value="1"/>
</dbReference>
<dbReference type="Pfam" id="PF13361">
    <property type="entry name" value="UvrD_C"/>
    <property type="match status" value="1"/>
</dbReference>
<keyword evidence="14" id="KW-1185">Reference proteome</keyword>